<dbReference type="EMBL" id="DTFV01000135">
    <property type="protein sequence ID" value="HGI31541.1"/>
    <property type="molecule type" value="Genomic_DNA"/>
</dbReference>
<gene>
    <name evidence="8" type="ORF">ENV30_09610</name>
</gene>
<dbReference type="InterPro" id="IPR037185">
    <property type="entry name" value="EmrE-like"/>
</dbReference>
<keyword evidence="3 6" id="KW-0812">Transmembrane</keyword>
<feature type="transmembrane region" description="Helical" evidence="6">
    <location>
        <begin position="95"/>
        <end position="116"/>
    </location>
</feature>
<accession>A0A7V4DEV4</accession>
<evidence type="ECO:0000256" key="1">
    <source>
        <dbReference type="ARBA" id="ARBA00004141"/>
    </source>
</evidence>
<evidence type="ECO:0000256" key="2">
    <source>
        <dbReference type="ARBA" id="ARBA00007362"/>
    </source>
</evidence>
<organism evidence="8">
    <name type="scientific">Candidatus Caldatribacterium californiense</name>
    <dbReference type="NCBI Taxonomy" id="1454726"/>
    <lineage>
        <taxon>Bacteria</taxon>
        <taxon>Pseudomonadati</taxon>
        <taxon>Atribacterota</taxon>
        <taxon>Atribacteria</taxon>
        <taxon>Atribacterales</taxon>
        <taxon>Candidatus Caldatribacteriaceae</taxon>
        <taxon>Candidatus Caldatribacterium</taxon>
    </lineage>
</organism>
<dbReference type="Pfam" id="PF00892">
    <property type="entry name" value="EamA"/>
    <property type="match status" value="2"/>
</dbReference>
<feature type="transmembrane region" description="Helical" evidence="6">
    <location>
        <begin position="155"/>
        <end position="174"/>
    </location>
</feature>
<feature type="domain" description="EamA" evidence="7">
    <location>
        <begin position="155"/>
        <end position="291"/>
    </location>
</feature>
<evidence type="ECO:0000313" key="8">
    <source>
        <dbReference type="EMBL" id="HGI31541.1"/>
    </source>
</evidence>
<feature type="transmembrane region" description="Helical" evidence="6">
    <location>
        <begin position="37"/>
        <end position="56"/>
    </location>
</feature>
<feature type="transmembrane region" description="Helical" evidence="6">
    <location>
        <begin position="125"/>
        <end position="143"/>
    </location>
</feature>
<dbReference type="GO" id="GO:0016020">
    <property type="term" value="C:membrane"/>
    <property type="evidence" value="ECO:0007669"/>
    <property type="project" value="UniProtKB-SubCell"/>
</dbReference>
<dbReference type="PANTHER" id="PTHR32322">
    <property type="entry name" value="INNER MEMBRANE TRANSPORTER"/>
    <property type="match status" value="1"/>
</dbReference>
<dbReference type="InterPro" id="IPR000620">
    <property type="entry name" value="EamA_dom"/>
</dbReference>
<comment type="caution">
    <text evidence="8">The sequence shown here is derived from an EMBL/GenBank/DDBJ whole genome shotgun (WGS) entry which is preliminary data.</text>
</comment>
<reference evidence="8" key="1">
    <citation type="journal article" date="2020" name="mSystems">
        <title>Genome- and Community-Level Interaction Insights into Carbon Utilization and Element Cycling Functions of Hydrothermarchaeota in Hydrothermal Sediment.</title>
        <authorList>
            <person name="Zhou Z."/>
            <person name="Liu Y."/>
            <person name="Xu W."/>
            <person name="Pan J."/>
            <person name="Luo Z.H."/>
            <person name="Li M."/>
        </authorList>
    </citation>
    <scope>NUCLEOTIDE SEQUENCE [LARGE SCALE GENOMIC DNA]</scope>
    <source>
        <strain evidence="8">SpSt-747</strain>
    </source>
</reference>
<keyword evidence="4 6" id="KW-1133">Transmembrane helix</keyword>
<evidence type="ECO:0000259" key="7">
    <source>
        <dbReference type="Pfam" id="PF00892"/>
    </source>
</evidence>
<evidence type="ECO:0000256" key="6">
    <source>
        <dbReference type="SAM" id="Phobius"/>
    </source>
</evidence>
<dbReference type="AlphaFoldDB" id="A0A7V4DEV4"/>
<evidence type="ECO:0000256" key="4">
    <source>
        <dbReference type="ARBA" id="ARBA00022989"/>
    </source>
</evidence>
<dbReference type="SUPFAM" id="SSF103481">
    <property type="entry name" value="Multidrug resistance efflux transporter EmrE"/>
    <property type="match status" value="2"/>
</dbReference>
<evidence type="ECO:0000256" key="3">
    <source>
        <dbReference type="ARBA" id="ARBA00022692"/>
    </source>
</evidence>
<feature type="transmembrane region" description="Helical" evidence="6">
    <location>
        <begin position="219"/>
        <end position="238"/>
    </location>
</feature>
<proteinExistence type="inferred from homology"/>
<feature type="domain" description="EamA" evidence="7">
    <location>
        <begin position="11"/>
        <end position="140"/>
    </location>
</feature>
<feature type="transmembrane region" description="Helical" evidence="6">
    <location>
        <begin position="186"/>
        <end position="207"/>
    </location>
</feature>
<comment type="subcellular location">
    <subcellularLocation>
        <location evidence="1">Membrane</location>
        <topology evidence="1">Multi-pass membrane protein</topology>
    </subcellularLocation>
</comment>
<sequence length="300" mass="33113">MPGKSLPRLYVSLFLVSLIWGLNFGIMRLGVLALGPLAFPFLRFLLSTPLFFLVLWRTEGSVGIALQDVPLFFLLGAIGFGLYQPLWSFGLRLSLASHSALLLSLTPVIVAIVVLLRGEEGFRGVNFAGILLGFLGIVVLAAFQGKKQGGQTVLLGDLLTLGAALLWGLYCYFGKLLLQKYSPLKSSAWSMLFGVLTMFPVCARDVFRITLRSHFTPVLLFVFLYGTVLSSLVAYVLWMRGIEQLGASRTTAFQYVTQIFGVIGAWLIFRDPLSLRLFVSMVLIALGLLLTQWRAPLQKV</sequence>
<feature type="transmembrane region" description="Helical" evidence="6">
    <location>
        <begin position="275"/>
        <end position="293"/>
    </location>
</feature>
<keyword evidence="5 6" id="KW-0472">Membrane</keyword>
<feature type="transmembrane region" description="Helical" evidence="6">
    <location>
        <begin position="250"/>
        <end position="269"/>
    </location>
</feature>
<dbReference type="InterPro" id="IPR050638">
    <property type="entry name" value="AA-Vitamin_Transporters"/>
</dbReference>
<evidence type="ECO:0000256" key="5">
    <source>
        <dbReference type="ARBA" id="ARBA00023136"/>
    </source>
</evidence>
<dbReference type="PANTHER" id="PTHR32322:SF2">
    <property type="entry name" value="EAMA DOMAIN-CONTAINING PROTEIN"/>
    <property type="match status" value="1"/>
</dbReference>
<protein>
    <submittedName>
        <fullName evidence="8">DMT family transporter</fullName>
    </submittedName>
</protein>
<feature type="transmembrane region" description="Helical" evidence="6">
    <location>
        <begin position="9"/>
        <end position="31"/>
    </location>
</feature>
<comment type="similarity">
    <text evidence="2">Belongs to the EamA transporter family.</text>
</comment>
<name>A0A7V4DEV4_9BACT</name>
<feature type="transmembrane region" description="Helical" evidence="6">
    <location>
        <begin position="63"/>
        <end position="83"/>
    </location>
</feature>